<evidence type="ECO:0000256" key="1">
    <source>
        <dbReference type="SAM" id="MobiDB-lite"/>
    </source>
</evidence>
<evidence type="ECO:0000313" key="3">
    <source>
        <dbReference type="Proteomes" id="UP000186922"/>
    </source>
</evidence>
<protein>
    <submittedName>
        <fullName evidence="2">Uncharacterized protein</fullName>
    </submittedName>
</protein>
<feature type="compositionally biased region" description="Low complexity" evidence="1">
    <location>
        <begin position="67"/>
        <end position="78"/>
    </location>
</feature>
<evidence type="ECO:0000313" key="2">
    <source>
        <dbReference type="EMBL" id="GAV00103.1"/>
    </source>
</evidence>
<accession>A0A1D1VJ26</accession>
<dbReference type="Proteomes" id="UP000186922">
    <property type="component" value="Unassembled WGS sequence"/>
</dbReference>
<name>A0A1D1VJ26_RAMVA</name>
<feature type="compositionally biased region" description="Polar residues" evidence="1">
    <location>
        <begin position="1"/>
        <end position="11"/>
    </location>
</feature>
<sequence length="102" mass="10948">MLNASTTSVTEGTEDAAIPKIQVTEPVAEIRLDKKDNADSDEVLQMIINQQKAKRKKFIFRDKGEQGTLSSGSLSGSLDCDKGLVRGDSTDSEHSAASALNH</sequence>
<feature type="compositionally biased region" description="Basic and acidic residues" evidence="1">
    <location>
        <begin position="79"/>
        <end position="94"/>
    </location>
</feature>
<reference evidence="2 3" key="1">
    <citation type="journal article" date="2016" name="Nat. Commun.">
        <title>Extremotolerant tardigrade genome and improved radiotolerance of human cultured cells by tardigrade-unique protein.</title>
        <authorList>
            <person name="Hashimoto T."/>
            <person name="Horikawa D.D."/>
            <person name="Saito Y."/>
            <person name="Kuwahara H."/>
            <person name="Kozuka-Hata H."/>
            <person name="Shin-I T."/>
            <person name="Minakuchi Y."/>
            <person name="Ohishi K."/>
            <person name="Motoyama A."/>
            <person name="Aizu T."/>
            <person name="Enomoto A."/>
            <person name="Kondo K."/>
            <person name="Tanaka S."/>
            <person name="Hara Y."/>
            <person name="Koshikawa S."/>
            <person name="Sagara H."/>
            <person name="Miura T."/>
            <person name="Yokobori S."/>
            <person name="Miyagawa K."/>
            <person name="Suzuki Y."/>
            <person name="Kubo T."/>
            <person name="Oyama M."/>
            <person name="Kohara Y."/>
            <person name="Fujiyama A."/>
            <person name="Arakawa K."/>
            <person name="Katayama T."/>
            <person name="Toyoda A."/>
            <person name="Kunieda T."/>
        </authorList>
    </citation>
    <scope>NUCLEOTIDE SEQUENCE [LARGE SCALE GENOMIC DNA]</scope>
    <source>
        <strain evidence="2 3">YOKOZUNA-1</strain>
    </source>
</reference>
<dbReference type="AlphaFoldDB" id="A0A1D1VJ26"/>
<feature type="region of interest" description="Disordered" evidence="1">
    <location>
        <begin position="65"/>
        <end position="102"/>
    </location>
</feature>
<keyword evidence="3" id="KW-1185">Reference proteome</keyword>
<comment type="caution">
    <text evidence="2">The sequence shown here is derived from an EMBL/GenBank/DDBJ whole genome shotgun (WGS) entry which is preliminary data.</text>
</comment>
<proteinExistence type="predicted"/>
<gene>
    <name evidence="2" type="primary">RvY_10999-1</name>
    <name evidence="2" type="synonym">RvY_10999.1</name>
    <name evidence="2" type="ORF">RvY_10999</name>
</gene>
<feature type="region of interest" description="Disordered" evidence="1">
    <location>
        <begin position="1"/>
        <end position="20"/>
    </location>
</feature>
<dbReference type="OrthoDB" id="10553815at2759"/>
<organism evidence="2 3">
    <name type="scientific">Ramazzottius varieornatus</name>
    <name type="common">Water bear</name>
    <name type="synonym">Tardigrade</name>
    <dbReference type="NCBI Taxonomy" id="947166"/>
    <lineage>
        <taxon>Eukaryota</taxon>
        <taxon>Metazoa</taxon>
        <taxon>Ecdysozoa</taxon>
        <taxon>Tardigrada</taxon>
        <taxon>Eutardigrada</taxon>
        <taxon>Parachela</taxon>
        <taxon>Hypsibioidea</taxon>
        <taxon>Ramazzottiidae</taxon>
        <taxon>Ramazzottius</taxon>
    </lineage>
</organism>
<dbReference type="EMBL" id="BDGG01000005">
    <property type="protein sequence ID" value="GAV00103.1"/>
    <property type="molecule type" value="Genomic_DNA"/>
</dbReference>